<evidence type="ECO:0000313" key="4">
    <source>
        <dbReference type="EMBL" id="GGG48498.1"/>
    </source>
</evidence>
<keyword evidence="4" id="KW-0808">Transferase</keyword>
<reference evidence="4" key="1">
    <citation type="journal article" date="2014" name="Int. J. Syst. Evol. Microbiol.">
        <title>Complete genome sequence of Corynebacterium casei LMG S-19264T (=DSM 44701T), isolated from a smear-ripened cheese.</title>
        <authorList>
            <consortium name="US DOE Joint Genome Institute (JGI-PGF)"/>
            <person name="Walter F."/>
            <person name="Albersmeier A."/>
            <person name="Kalinowski J."/>
            <person name="Ruckert C."/>
        </authorList>
    </citation>
    <scope>NUCLEOTIDE SEQUENCE</scope>
    <source>
        <strain evidence="4">CGMCC 1.12751</strain>
    </source>
</reference>
<sequence length="196" mass="22881">MIKRIFDIVFSFFGLIILLPLLLLIAILIKVESKGSLFYLQTRVGKHNKDFKIFKFRTMFVGSDKKGLLTLGDRDPRITKTGYFLRKYKLDELPQLINVFIGNMSFVGPRPEVRKYVNYYSEEDLMIFSVKPGITDYASIIYRDEAELLKGTDNPDAFYIETIMPEKLKLNKKYINSHDLFTDLKIILKTFKIIIS</sequence>
<keyword evidence="2" id="KW-1133">Transmembrane helix</keyword>
<comment type="caution">
    <text evidence="4">The sequence shown here is derived from an EMBL/GenBank/DDBJ whole genome shotgun (WGS) entry which is preliminary data.</text>
</comment>
<feature type="domain" description="Bacterial sugar transferase" evidence="3">
    <location>
        <begin position="3"/>
        <end position="195"/>
    </location>
</feature>
<evidence type="ECO:0000256" key="1">
    <source>
        <dbReference type="ARBA" id="ARBA00006464"/>
    </source>
</evidence>
<keyword evidence="5" id="KW-1185">Reference proteome</keyword>
<proteinExistence type="inferred from homology"/>
<dbReference type="Proteomes" id="UP000625976">
    <property type="component" value="Unassembled WGS sequence"/>
</dbReference>
<reference evidence="4" key="2">
    <citation type="submission" date="2020-09" db="EMBL/GenBank/DDBJ databases">
        <authorList>
            <person name="Sun Q."/>
            <person name="Zhou Y."/>
        </authorList>
    </citation>
    <scope>NUCLEOTIDE SEQUENCE</scope>
    <source>
        <strain evidence="4">CGMCC 1.12751</strain>
    </source>
</reference>
<keyword evidence="2" id="KW-0812">Transmembrane</keyword>
<dbReference type="AlphaFoldDB" id="A0A917GJP9"/>
<evidence type="ECO:0000259" key="3">
    <source>
        <dbReference type="Pfam" id="PF02397"/>
    </source>
</evidence>
<keyword evidence="2" id="KW-0472">Membrane</keyword>
<organism evidence="4 5">
    <name type="scientific">Bizionia arctica</name>
    <dbReference type="NCBI Taxonomy" id="1495645"/>
    <lineage>
        <taxon>Bacteria</taxon>
        <taxon>Pseudomonadati</taxon>
        <taxon>Bacteroidota</taxon>
        <taxon>Flavobacteriia</taxon>
        <taxon>Flavobacteriales</taxon>
        <taxon>Flavobacteriaceae</taxon>
        <taxon>Bizionia</taxon>
    </lineage>
</organism>
<dbReference type="PANTHER" id="PTHR30576">
    <property type="entry name" value="COLANIC BIOSYNTHESIS UDP-GLUCOSE LIPID CARRIER TRANSFERASE"/>
    <property type="match status" value="1"/>
</dbReference>
<gene>
    <name evidence="4" type="ORF">GCM10010976_19800</name>
</gene>
<dbReference type="InterPro" id="IPR003362">
    <property type="entry name" value="Bact_transf"/>
</dbReference>
<dbReference type="GO" id="GO:0016780">
    <property type="term" value="F:phosphotransferase activity, for other substituted phosphate groups"/>
    <property type="evidence" value="ECO:0007669"/>
    <property type="project" value="TreeGrafter"/>
</dbReference>
<evidence type="ECO:0000313" key="5">
    <source>
        <dbReference type="Proteomes" id="UP000625976"/>
    </source>
</evidence>
<protein>
    <submittedName>
        <fullName evidence="4">Glycosyl transferase</fullName>
    </submittedName>
</protein>
<dbReference type="EMBL" id="BMFQ01000002">
    <property type="protein sequence ID" value="GGG48498.1"/>
    <property type="molecule type" value="Genomic_DNA"/>
</dbReference>
<accession>A0A917GJP9</accession>
<feature type="transmembrane region" description="Helical" evidence="2">
    <location>
        <begin position="6"/>
        <end position="29"/>
    </location>
</feature>
<comment type="similarity">
    <text evidence="1">Belongs to the bacterial sugar transferase family.</text>
</comment>
<evidence type="ECO:0000256" key="2">
    <source>
        <dbReference type="SAM" id="Phobius"/>
    </source>
</evidence>
<dbReference type="Pfam" id="PF02397">
    <property type="entry name" value="Bac_transf"/>
    <property type="match status" value="1"/>
</dbReference>
<name>A0A917GJP9_9FLAO</name>
<dbReference type="PANTHER" id="PTHR30576:SF20">
    <property type="entry name" value="QUINOVOSAMINEPHOSPHOTRANSFERAE-RELATED"/>
    <property type="match status" value="1"/>
</dbReference>
<dbReference type="RefSeq" id="WP_188464329.1">
    <property type="nucleotide sequence ID" value="NZ_BMFQ01000002.1"/>
</dbReference>